<dbReference type="EMBL" id="MFGM01000044">
    <property type="protein sequence ID" value="OGF35762.1"/>
    <property type="molecule type" value="Genomic_DNA"/>
</dbReference>
<name>A0A1F5T9Y7_9BACT</name>
<dbReference type="Proteomes" id="UP000178656">
    <property type="component" value="Unassembled WGS sequence"/>
</dbReference>
<reference evidence="1 2" key="1">
    <citation type="journal article" date="2016" name="Nat. Commun.">
        <title>Thousands of microbial genomes shed light on interconnected biogeochemical processes in an aquifer system.</title>
        <authorList>
            <person name="Anantharaman K."/>
            <person name="Brown C.T."/>
            <person name="Hug L.A."/>
            <person name="Sharon I."/>
            <person name="Castelle C.J."/>
            <person name="Probst A.J."/>
            <person name="Thomas B.C."/>
            <person name="Singh A."/>
            <person name="Wilkins M.J."/>
            <person name="Karaoz U."/>
            <person name="Brodie E.L."/>
            <person name="Williams K.H."/>
            <person name="Hubbard S.S."/>
            <person name="Banfield J.F."/>
        </authorList>
    </citation>
    <scope>NUCLEOTIDE SEQUENCE [LARGE SCALE GENOMIC DNA]</scope>
</reference>
<accession>A0A1F5T9Y7</accession>
<evidence type="ECO:0000313" key="2">
    <source>
        <dbReference type="Proteomes" id="UP000178656"/>
    </source>
</evidence>
<gene>
    <name evidence="1" type="ORF">A2482_05195</name>
</gene>
<dbReference type="AlphaFoldDB" id="A0A1F5T9Y7"/>
<comment type="caution">
    <text evidence="1">The sequence shown here is derived from an EMBL/GenBank/DDBJ whole genome shotgun (WGS) entry which is preliminary data.</text>
</comment>
<protein>
    <submittedName>
        <fullName evidence="1">Uncharacterized protein</fullName>
    </submittedName>
</protein>
<organism evidence="1 2">
    <name type="scientific">Candidatus Falkowbacteria bacterium RIFOXYC2_FULL_48_21</name>
    <dbReference type="NCBI Taxonomy" id="1798005"/>
    <lineage>
        <taxon>Bacteria</taxon>
        <taxon>Candidatus Falkowiibacteriota</taxon>
    </lineage>
</organism>
<sequence>MRGYFTISFFLMIACFFVLVLAGCKRVEMAEVEEDDSMSDVEPHMFSAQESEAAKNAEKLVGATVEEESARPSQEEMKVAKYLKKYGVGQRFFVLNPDLSSCKYQKGYVDCSDKLEKLLAEMSRSCEIVDVDMINGGAFVGFTGGFYQGRDYSYKTGATITTALLVRVGTCTLSDKR</sequence>
<dbReference type="PROSITE" id="PS51257">
    <property type="entry name" value="PROKAR_LIPOPROTEIN"/>
    <property type="match status" value="1"/>
</dbReference>
<evidence type="ECO:0000313" key="1">
    <source>
        <dbReference type="EMBL" id="OGF35762.1"/>
    </source>
</evidence>
<proteinExistence type="predicted"/>